<dbReference type="EMBL" id="JASBWU010000002">
    <property type="protein sequence ID" value="KAJ9124107.1"/>
    <property type="molecule type" value="Genomic_DNA"/>
</dbReference>
<accession>A0ACC2XLG7</accession>
<dbReference type="Proteomes" id="UP001243375">
    <property type="component" value="Unassembled WGS sequence"/>
</dbReference>
<sequence>MATELTTEPSEGSTSASNVQDLQVLILVGLPGSGKSCLANALESTGRWFRASQDDAPNRRRQEAEGMTRNALRTQRNAVVDRVGFDRKQRSHFIEIARESPNVRCTCVILDVKRETLERRLATRTGHPTLVDIDMAMRVLNQMQREYKPPRADQPEGYSRVYVLPESEQPVGGIWSEADLDDLLRKVEASSWRDELYVAPPPPSAPYPRREYAGGISSGQQGQNRTSGNDFERNRNLRGGGQYNSPNHNLYRPRYDDTMQGAPAMNAYGHRPFETRPPPMQYHQGAYDAGSSSHHPARPIYNQINPVDNSSWMNRPIYGNQNVSQNPQHQRGRWGPPRGQLHQSQNRAQYPVIQNGNPNYHPQPQSLDQGALIDAPILHQDGPTNEQRRSENIHK</sequence>
<evidence type="ECO:0000313" key="1">
    <source>
        <dbReference type="EMBL" id="KAJ9124107.1"/>
    </source>
</evidence>
<keyword evidence="2" id="KW-1185">Reference proteome</keyword>
<comment type="caution">
    <text evidence="1">The sequence shown here is derived from an EMBL/GenBank/DDBJ whole genome shotgun (WGS) entry which is preliminary data.</text>
</comment>
<proteinExistence type="predicted"/>
<reference evidence="1" key="1">
    <citation type="submission" date="2023-04" db="EMBL/GenBank/DDBJ databases">
        <title>Draft Genome sequencing of Naganishia species isolated from polar environments using Oxford Nanopore Technology.</title>
        <authorList>
            <person name="Leo P."/>
            <person name="Venkateswaran K."/>
        </authorList>
    </citation>
    <scope>NUCLEOTIDE SEQUENCE</scope>
    <source>
        <strain evidence="1">MNA-CCFEE 5425</strain>
    </source>
</reference>
<organism evidence="1 2">
    <name type="scientific">Naganishia vaughanmartiniae</name>
    <dbReference type="NCBI Taxonomy" id="1424756"/>
    <lineage>
        <taxon>Eukaryota</taxon>
        <taxon>Fungi</taxon>
        <taxon>Dikarya</taxon>
        <taxon>Basidiomycota</taxon>
        <taxon>Agaricomycotina</taxon>
        <taxon>Tremellomycetes</taxon>
        <taxon>Filobasidiales</taxon>
        <taxon>Filobasidiaceae</taxon>
        <taxon>Naganishia</taxon>
    </lineage>
</organism>
<evidence type="ECO:0000313" key="2">
    <source>
        <dbReference type="Proteomes" id="UP001243375"/>
    </source>
</evidence>
<name>A0ACC2XLG7_9TREE</name>
<gene>
    <name evidence="1" type="ORF">QFC22_000902</name>
</gene>
<protein>
    <submittedName>
        <fullName evidence="1">Uncharacterized protein</fullName>
    </submittedName>
</protein>